<dbReference type="InterPro" id="IPR057170">
    <property type="entry name" value="DUF7848"/>
</dbReference>
<feature type="domain" description="DUF7848" evidence="1">
    <location>
        <begin position="3"/>
        <end position="69"/>
    </location>
</feature>
<evidence type="ECO:0000313" key="2">
    <source>
        <dbReference type="EMBL" id="ARQ69135.1"/>
    </source>
</evidence>
<evidence type="ECO:0000259" key="1">
    <source>
        <dbReference type="Pfam" id="PF25232"/>
    </source>
</evidence>
<reference evidence="2 3" key="1">
    <citation type="submission" date="2017-05" db="EMBL/GenBank/DDBJ databases">
        <title>Complete genome sequence of Streptomyces sp. SCSIO 03032 revealed the diverse biosynthetic pathways for its bioactive secondary metabolites.</title>
        <authorList>
            <person name="Ma L."/>
            <person name="Zhu Y."/>
            <person name="Zhang W."/>
            <person name="Zhang G."/>
            <person name="Tian X."/>
            <person name="Zhang S."/>
            <person name="Zhang C."/>
        </authorList>
    </citation>
    <scope>NUCLEOTIDE SEQUENCE [LARGE SCALE GENOMIC DNA]</scope>
    <source>
        <strain evidence="2 3">SCSIO 03032</strain>
    </source>
</reference>
<evidence type="ECO:0000313" key="3">
    <source>
        <dbReference type="Proteomes" id="UP000194218"/>
    </source>
</evidence>
<gene>
    <name evidence="2" type="ORF">CAG99_09900</name>
</gene>
<dbReference type="AlphaFoldDB" id="A0A1W7CWM0"/>
<dbReference type="KEGG" id="smao:CAG99_09900"/>
<name>A0A1W7CWM0_9ACTN</name>
<accession>A0A1W7CWM0</accession>
<dbReference type="EMBL" id="CP021121">
    <property type="protein sequence ID" value="ARQ69135.1"/>
    <property type="molecule type" value="Genomic_DNA"/>
</dbReference>
<sequence length="69" mass="7830">MGARFRFREFALVPDDEPDAEPIGFAFQCAVCNMVGPTLADAEKASVWSHDHLRDKPEHFTYRHIATLP</sequence>
<dbReference type="Proteomes" id="UP000194218">
    <property type="component" value="Chromosome"/>
</dbReference>
<proteinExistence type="predicted"/>
<dbReference type="Pfam" id="PF25232">
    <property type="entry name" value="DUF7848"/>
    <property type="match status" value="1"/>
</dbReference>
<protein>
    <recommendedName>
        <fullName evidence="1">DUF7848 domain-containing protein</fullName>
    </recommendedName>
</protein>
<organism evidence="2 3">
    <name type="scientific">Streptomyces marincola</name>
    <dbReference type="NCBI Taxonomy" id="2878388"/>
    <lineage>
        <taxon>Bacteria</taxon>
        <taxon>Bacillati</taxon>
        <taxon>Actinomycetota</taxon>
        <taxon>Actinomycetes</taxon>
        <taxon>Kitasatosporales</taxon>
        <taxon>Streptomycetaceae</taxon>
        <taxon>Streptomyces</taxon>
    </lineage>
</organism>
<keyword evidence="3" id="KW-1185">Reference proteome</keyword>